<feature type="chain" id="PRO_5019831233" description="Methyltransferase" evidence="1">
    <location>
        <begin position="17"/>
        <end position="93"/>
    </location>
</feature>
<evidence type="ECO:0000313" key="3">
    <source>
        <dbReference type="Proteomes" id="UP000290289"/>
    </source>
</evidence>
<evidence type="ECO:0000256" key="1">
    <source>
        <dbReference type="SAM" id="SignalP"/>
    </source>
</evidence>
<accession>A0A498IL76</accession>
<organism evidence="2 3">
    <name type="scientific">Malus domestica</name>
    <name type="common">Apple</name>
    <name type="synonym">Pyrus malus</name>
    <dbReference type="NCBI Taxonomy" id="3750"/>
    <lineage>
        <taxon>Eukaryota</taxon>
        <taxon>Viridiplantae</taxon>
        <taxon>Streptophyta</taxon>
        <taxon>Embryophyta</taxon>
        <taxon>Tracheophyta</taxon>
        <taxon>Spermatophyta</taxon>
        <taxon>Magnoliopsida</taxon>
        <taxon>eudicotyledons</taxon>
        <taxon>Gunneridae</taxon>
        <taxon>Pentapetalae</taxon>
        <taxon>rosids</taxon>
        <taxon>fabids</taxon>
        <taxon>Rosales</taxon>
        <taxon>Rosaceae</taxon>
        <taxon>Amygdaloideae</taxon>
        <taxon>Maleae</taxon>
        <taxon>Malus</taxon>
    </lineage>
</organism>
<proteinExistence type="predicted"/>
<evidence type="ECO:0000313" key="2">
    <source>
        <dbReference type="EMBL" id="RXH81973.1"/>
    </source>
</evidence>
<gene>
    <name evidence="2" type="ORF">DVH24_036314</name>
</gene>
<name>A0A498IL76_MALDO</name>
<dbReference type="PANTHER" id="PTHR34132">
    <property type="entry name" value="EMB|CAB87627.1-RELATED"/>
    <property type="match status" value="1"/>
</dbReference>
<keyword evidence="1" id="KW-0732">Signal</keyword>
<dbReference type="Proteomes" id="UP000290289">
    <property type="component" value="Chromosome 12"/>
</dbReference>
<evidence type="ECO:0008006" key="4">
    <source>
        <dbReference type="Google" id="ProtNLM"/>
    </source>
</evidence>
<sequence>MCPLRFILIFLSATLAAFFALRNLENLFQDSTTCADHHQELLSSLKGQSASPSLSSKVASAAGKGFWTFVDMASGHYLWRTLVSSSSSSSYTA</sequence>
<protein>
    <recommendedName>
        <fullName evidence="4">Methyltransferase</fullName>
    </recommendedName>
</protein>
<keyword evidence="3" id="KW-1185">Reference proteome</keyword>
<dbReference type="EMBL" id="RDQH01000338">
    <property type="protein sequence ID" value="RXH81973.1"/>
    <property type="molecule type" value="Genomic_DNA"/>
</dbReference>
<reference evidence="2 3" key="1">
    <citation type="submission" date="2018-10" db="EMBL/GenBank/DDBJ databases">
        <title>A high-quality apple genome assembly.</title>
        <authorList>
            <person name="Hu J."/>
        </authorList>
    </citation>
    <scope>NUCLEOTIDE SEQUENCE [LARGE SCALE GENOMIC DNA]</scope>
    <source>
        <strain evidence="3">cv. HFTH1</strain>
        <tissue evidence="2">Young leaf</tissue>
    </source>
</reference>
<dbReference type="AlphaFoldDB" id="A0A498IL76"/>
<comment type="caution">
    <text evidence="2">The sequence shown here is derived from an EMBL/GenBank/DDBJ whole genome shotgun (WGS) entry which is preliminary data.</text>
</comment>
<dbReference type="PANTHER" id="PTHR34132:SF4">
    <property type="entry name" value="EXPRESSED PROTEIN"/>
    <property type="match status" value="1"/>
</dbReference>
<feature type="signal peptide" evidence="1">
    <location>
        <begin position="1"/>
        <end position="16"/>
    </location>
</feature>